<evidence type="ECO:0000313" key="3">
    <source>
        <dbReference type="EMBL" id="USW54902.1"/>
    </source>
</evidence>
<dbReference type="PANTHER" id="PTHR10622:SF10">
    <property type="entry name" value="HET DOMAIN-CONTAINING PROTEIN"/>
    <property type="match status" value="1"/>
</dbReference>
<name>A0A9Q9ELX2_9PEZI</name>
<evidence type="ECO:0000259" key="2">
    <source>
        <dbReference type="Pfam" id="PF06985"/>
    </source>
</evidence>
<proteinExistence type="predicted"/>
<feature type="compositionally biased region" description="Polar residues" evidence="1">
    <location>
        <begin position="545"/>
        <end position="554"/>
    </location>
</feature>
<feature type="region of interest" description="Disordered" evidence="1">
    <location>
        <begin position="537"/>
        <end position="597"/>
    </location>
</feature>
<dbReference type="Proteomes" id="UP001056384">
    <property type="component" value="Chromosome 6"/>
</dbReference>
<feature type="domain" description="Heterokaryon incompatibility" evidence="2">
    <location>
        <begin position="25"/>
        <end position="116"/>
    </location>
</feature>
<sequence>MRLLNVHTLEFEEFYHDNIDSVPPYIIASHRWGKHEPKYKDVLKRRRSDSAGYKKVEAFCRLIRESGIEVDWLWIDTVCIDKSSSAELHESINSMFKWYANAECCLALLGDVRTRGQLMNDDLLTSALKRSKWFTRGWTLQELIAPRVVVFLNQDWQVIGHKGSIQRPDPKAFGSVRDLTASISDITGIAEDVLQDCEKRKECSDEEKMSWMENRRTTRVEDLAYCLLGIFEVFMPLVYGEGDQSRERLLKEILLKKEAATSRAVDEGNEKRAREAEINWQLALEERALDLASTVSRLMRRGYDKDEAMFEIALKWQRDFGRPVEEAREEIAQYVSAIERHARWTRHQYRELRREGLTQATAIRRMEAVLCQDGYNPVEAYKSVRGRLFYKPLPKQLKQPSSDESGHLIVPTGKLARPASSQRHDSATAILPAIRVQDFAYSVESKANITCNIDSSLAQDLKNNQSAAELVTERITLAVEIDPDDHSVAAKLSNYDDIDIISPHGNITSELPGDEHCYVTDGNSNSNAQEAGLKGLQPIKEETPSDSTLSQSLSLKDPPMMSQIRRSLNKHPRSPPESAAVESTAASTAEHRVEPTFLASPDKVLGLSGPWSSTQLRARSDHLQTASNRSLRPNVLRYFSPDIAQRSVSYHAVMDRRADKDVT</sequence>
<protein>
    <submittedName>
        <fullName evidence="3">Heterokaryon incompatibility</fullName>
    </submittedName>
</protein>
<feature type="compositionally biased region" description="Low complexity" evidence="1">
    <location>
        <begin position="576"/>
        <end position="588"/>
    </location>
</feature>
<dbReference type="AlphaFoldDB" id="A0A9Q9ELX2"/>
<accession>A0A9Q9ELX2</accession>
<gene>
    <name evidence="3" type="ORF">Slin15195_G082210</name>
</gene>
<reference evidence="3" key="1">
    <citation type="submission" date="2022-06" db="EMBL/GenBank/DDBJ databases">
        <title>Complete genome sequences of two strains of the flax pathogen Septoria linicola.</title>
        <authorList>
            <person name="Lapalu N."/>
            <person name="Simon A."/>
            <person name="Demenou B."/>
            <person name="Paumier D."/>
            <person name="Guillot M.-P."/>
            <person name="Gout L."/>
            <person name="Valade R."/>
        </authorList>
    </citation>
    <scope>NUCLEOTIDE SEQUENCE</scope>
    <source>
        <strain evidence="3">SE15195</strain>
    </source>
</reference>
<dbReference type="InterPro" id="IPR010730">
    <property type="entry name" value="HET"/>
</dbReference>
<keyword evidence="4" id="KW-1185">Reference proteome</keyword>
<organism evidence="3 4">
    <name type="scientific">Septoria linicola</name>
    <dbReference type="NCBI Taxonomy" id="215465"/>
    <lineage>
        <taxon>Eukaryota</taxon>
        <taxon>Fungi</taxon>
        <taxon>Dikarya</taxon>
        <taxon>Ascomycota</taxon>
        <taxon>Pezizomycotina</taxon>
        <taxon>Dothideomycetes</taxon>
        <taxon>Dothideomycetidae</taxon>
        <taxon>Mycosphaerellales</taxon>
        <taxon>Mycosphaerellaceae</taxon>
        <taxon>Septoria</taxon>
    </lineage>
</organism>
<evidence type="ECO:0000313" key="4">
    <source>
        <dbReference type="Proteomes" id="UP001056384"/>
    </source>
</evidence>
<dbReference type="EMBL" id="CP099423">
    <property type="protein sequence ID" value="USW54902.1"/>
    <property type="molecule type" value="Genomic_DNA"/>
</dbReference>
<evidence type="ECO:0000256" key="1">
    <source>
        <dbReference type="SAM" id="MobiDB-lite"/>
    </source>
</evidence>
<dbReference type="Pfam" id="PF06985">
    <property type="entry name" value="HET"/>
    <property type="match status" value="1"/>
</dbReference>
<dbReference type="PANTHER" id="PTHR10622">
    <property type="entry name" value="HET DOMAIN-CONTAINING PROTEIN"/>
    <property type="match status" value="1"/>
</dbReference>